<keyword evidence="8 10" id="KW-0449">Lipoprotein</keyword>
<proteinExistence type="inferred from homology"/>
<evidence type="ECO:0000256" key="5">
    <source>
        <dbReference type="ARBA" id="ARBA00023136"/>
    </source>
</evidence>
<dbReference type="InterPro" id="IPR003423">
    <property type="entry name" value="OMP_efflux"/>
</dbReference>
<dbReference type="Proteomes" id="UP000542720">
    <property type="component" value="Unassembled WGS sequence"/>
</dbReference>
<keyword evidence="12" id="KW-1185">Reference proteome</keyword>
<organism evidence="11 12">
    <name type="scientific">Aquipseudomonas ullengensis</name>
    <dbReference type="NCBI Taxonomy" id="2759166"/>
    <lineage>
        <taxon>Bacteria</taxon>
        <taxon>Pseudomonadati</taxon>
        <taxon>Pseudomonadota</taxon>
        <taxon>Gammaproteobacteria</taxon>
        <taxon>Pseudomonadales</taxon>
        <taxon>Pseudomonadaceae</taxon>
        <taxon>Aquipseudomonas</taxon>
    </lineage>
</organism>
<evidence type="ECO:0000256" key="6">
    <source>
        <dbReference type="ARBA" id="ARBA00023139"/>
    </source>
</evidence>
<evidence type="ECO:0000256" key="4">
    <source>
        <dbReference type="ARBA" id="ARBA00022729"/>
    </source>
</evidence>
<sequence length="501" mass="53302">MSRHLKTGLAFAGSFALFSAIAGCISSDGIAPREEQLDAGQLATDAAIQQANRDAQWPAQQWWQAYRDPQLDAWVQTALDGSPSLAQAEARVRMAMSLAGVAEAAEAPQVGADMSLNRHRWPDDYFYGPGELAKTTTWNNNAAIGFTYAVDFWGRESSTSERYQNLAYLSAAQARMAQLELESNIVRAYIQLSLQYAELDIGQALLRQQEQILALAQRRLAGGIGTHFEVSQAQVPLPETRRKIEALDEAIALSRNQLAALAGKGPGAGASLQRPSLSLAAQPGLPSSLPLELVGHRPDVVASRWNVAAQAKGVDAARADFYPNVDLAASLGYSAVGGGMLEFLSGQKSSWGIGPAISLPIFDGGRRRAQLGGASAGYDIAVAQYNQTLVGALKGISDQLIRIHSMALQQDYAGQAVAAAQQTYDIATQAYRGGLTDYLNVLNAQSRLFEQQLVEQQVHAARLSAHAGLVVALGGGLLEGQDTPKAAQLLPESVAVQAGAR</sequence>
<keyword evidence="7" id="KW-0998">Cell outer membrane</keyword>
<dbReference type="GO" id="GO:0015562">
    <property type="term" value="F:efflux transmembrane transporter activity"/>
    <property type="evidence" value="ECO:0007669"/>
    <property type="project" value="InterPro"/>
</dbReference>
<comment type="function">
    <text evidence="9">Could be involved in resistance to puromycin, acriflavine and tetraphenylarsonium chloride.</text>
</comment>
<evidence type="ECO:0000256" key="7">
    <source>
        <dbReference type="ARBA" id="ARBA00023237"/>
    </source>
</evidence>
<accession>A0A7W4Q9H8</accession>
<name>A0A7W4Q9H8_9GAMM</name>
<feature type="signal peptide" evidence="10">
    <location>
        <begin position="1"/>
        <end position="22"/>
    </location>
</feature>
<protein>
    <submittedName>
        <fullName evidence="11">Efflux transporter outer membrane subunit</fullName>
    </submittedName>
</protein>
<comment type="caution">
    <text evidence="11">The sequence shown here is derived from an EMBL/GenBank/DDBJ whole genome shotgun (WGS) entry which is preliminary data.</text>
</comment>
<keyword evidence="2 10" id="KW-1134">Transmembrane beta strand</keyword>
<dbReference type="Gene3D" id="2.20.200.10">
    <property type="entry name" value="Outer membrane efflux proteins (OEP)"/>
    <property type="match status" value="1"/>
</dbReference>
<evidence type="ECO:0000256" key="10">
    <source>
        <dbReference type="RuleBase" id="RU362097"/>
    </source>
</evidence>
<comment type="similarity">
    <text evidence="1 10">Belongs to the outer membrane factor (OMF) (TC 1.B.17) family.</text>
</comment>
<evidence type="ECO:0000256" key="2">
    <source>
        <dbReference type="ARBA" id="ARBA00022452"/>
    </source>
</evidence>
<dbReference type="PANTHER" id="PTHR30203:SF20">
    <property type="entry name" value="MULTIDRUG RESISTANCE OUTER MEMBRANE PROTEIN MDTP-RELATED"/>
    <property type="match status" value="1"/>
</dbReference>
<keyword evidence="6 10" id="KW-0564">Palmitate</keyword>
<keyword evidence="5 10" id="KW-0472">Membrane</keyword>
<keyword evidence="4 10" id="KW-0732">Signal</keyword>
<comment type="subcellular location">
    <subcellularLocation>
        <location evidence="10">Cell outer membrane</location>
        <topology evidence="10">Lipid-anchor</topology>
    </subcellularLocation>
</comment>
<dbReference type="EMBL" id="JACJUD010000001">
    <property type="protein sequence ID" value="MBB2494445.1"/>
    <property type="molecule type" value="Genomic_DNA"/>
</dbReference>
<dbReference type="Gene3D" id="1.20.1600.10">
    <property type="entry name" value="Outer membrane efflux proteins (OEP)"/>
    <property type="match status" value="1"/>
</dbReference>
<dbReference type="AlphaFoldDB" id="A0A7W4Q9H8"/>
<dbReference type="GO" id="GO:0009279">
    <property type="term" value="C:cell outer membrane"/>
    <property type="evidence" value="ECO:0007669"/>
    <property type="project" value="UniProtKB-SubCell"/>
</dbReference>
<evidence type="ECO:0000256" key="3">
    <source>
        <dbReference type="ARBA" id="ARBA00022692"/>
    </source>
</evidence>
<keyword evidence="3 10" id="KW-0812">Transmembrane</keyword>
<dbReference type="InterPro" id="IPR010131">
    <property type="entry name" value="MdtP/NodT-like"/>
</dbReference>
<evidence type="ECO:0000256" key="9">
    <source>
        <dbReference type="ARBA" id="ARBA00037313"/>
    </source>
</evidence>
<reference evidence="11 12" key="1">
    <citation type="submission" date="2020-08" db="EMBL/GenBank/DDBJ databases">
        <authorList>
            <person name="Kim C.M."/>
        </authorList>
    </citation>
    <scope>NUCLEOTIDE SEQUENCE [LARGE SCALE GENOMIC DNA]</scope>
    <source>
        <strain evidence="11 12">UL070</strain>
    </source>
</reference>
<evidence type="ECO:0000256" key="8">
    <source>
        <dbReference type="ARBA" id="ARBA00023288"/>
    </source>
</evidence>
<feature type="chain" id="PRO_5031611187" evidence="10">
    <location>
        <begin position="23"/>
        <end position="501"/>
    </location>
</feature>
<dbReference type="PANTHER" id="PTHR30203">
    <property type="entry name" value="OUTER MEMBRANE CATION EFFLUX PROTEIN"/>
    <property type="match status" value="1"/>
</dbReference>
<dbReference type="Pfam" id="PF02321">
    <property type="entry name" value="OEP"/>
    <property type="match status" value="2"/>
</dbReference>
<evidence type="ECO:0000313" key="12">
    <source>
        <dbReference type="Proteomes" id="UP000542720"/>
    </source>
</evidence>
<dbReference type="NCBIfam" id="TIGR01845">
    <property type="entry name" value="outer_NodT"/>
    <property type="match status" value="1"/>
</dbReference>
<gene>
    <name evidence="11" type="ORF">H3H51_05385</name>
</gene>
<evidence type="ECO:0000313" key="11">
    <source>
        <dbReference type="EMBL" id="MBB2494445.1"/>
    </source>
</evidence>
<evidence type="ECO:0000256" key="1">
    <source>
        <dbReference type="ARBA" id="ARBA00007613"/>
    </source>
</evidence>
<dbReference type="SUPFAM" id="SSF56954">
    <property type="entry name" value="Outer membrane efflux proteins (OEP)"/>
    <property type="match status" value="1"/>
</dbReference>
<dbReference type="PROSITE" id="PS51257">
    <property type="entry name" value="PROKAR_LIPOPROTEIN"/>
    <property type="match status" value="1"/>
</dbReference>
<dbReference type="RefSeq" id="WP_183087975.1">
    <property type="nucleotide sequence ID" value="NZ_JACJUD010000001.1"/>
</dbReference>